<comment type="caution">
    <text evidence="7">The sequence shown here is derived from an EMBL/GenBank/DDBJ whole genome shotgun (WGS) entry which is preliminary data.</text>
</comment>
<dbReference type="CDD" id="cd16917">
    <property type="entry name" value="HATPase_UhpB-NarQ-NarX-like"/>
    <property type="match status" value="1"/>
</dbReference>
<evidence type="ECO:0000256" key="5">
    <source>
        <dbReference type="ARBA" id="ARBA00023012"/>
    </source>
</evidence>
<organism evidence="7 8">
    <name type="scientific">Paracoccus albicereus</name>
    <dbReference type="NCBI Taxonomy" id="2922394"/>
    <lineage>
        <taxon>Bacteria</taxon>
        <taxon>Pseudomonadati</taxon>
        <taxon>Pseudomonadota</taxon>
        <taxon>Alphaproteobacteria</taxon>
        <taxon>Rhodobacterales</taxon>
        <taxon>Paracoccaceae</taxon>
        <taxon>Paracoccus</taxon>
    </lineage>
</organism>
<dbReference type="SUPFAM" id="SSF55874">
    <property type="entry name" value="ATPase domain of HSP90 chaperone/DNA topoisomerase II/histidine kinase"/>
    <property type="match status" value="1"/>
</dbReference>
<dbReference type="Gene3D" id="3.30.565.10">
    <property type="entry name" value="Histidine kinase-like ATPase, C-terminal domain"/>
    <property type="match status" value="1"/>
</dbReference>
<keyword evidence="4" id="KW-0418">Kinase</keyword>
<evidence type="ECO:0000256" key="3">
    <source>
        <dbReference type="ARBA" id="ARBA00022679"/>
    </source>
</evidence>
<keyword evidence="6" id="KW-0812">Transmembrane</keyword>
<proteinExistence type="predicted"/>
<evidence type="ECO:0000256" key="1">
    <source>
        <dbReference type="ARBA" id="ARBA00000085"/>
    </source>
</evidence>
<protein>
    <recommendedName>
        <fullName evidence="2">histidine kinase</fullName>
        <ecNumber evidence="2">2.7.13.3</ecNumber>
    </recommendedName>
</protein>
<keyword evidence="3" id="KW-0808">Transferase</keyword>
<evidence type="ECO:0000313" key="8">
    <source>
        <dbReference type="Proteomes" id="UP001203945"/>
    </source>
</evidence>
<dbReference type="PANTHER" id="PTHR24421:SF10">
    <property type="entry name" value="NITRATE_NITRITE SENSOR PROTEIN NARQ"/>
    <property type="match status" value="1"/>
</dbReference>
<reference evidence="7 8" key="1">
    <citation type="submission" date="2022-03" db="EMBL/GenBank/DDBJ databases">
        <authorList>
            <person name="He Y."/>
        </authorList>
    </citation>
    <scope>NUCLEOTIDE SEQUENCE [LARGE SCALE GENOMIC DNA]</scope>
    <source>
        <strain evidence="7 8">TK19116</strain>
    </source>
</reference>
<keyword evidence="8" id="KW-1185">Reference proteome</keyword>
<keyword evidence="6" id="KW-1133">Transmembrane helix</keyword>
<dbReference type="EC" id="2.7.13.3" evidence="2"/>
<dbReference type="InterPro" id="IPR036890">
    <property type="entry name" value="HATPase_C_sf"/>
</dbReference>
<evidence type="ECO:0000256" key="6">
    <source>
        <dbReference type="SAM" id="Phobius"/>
    </source>
</evidence>
<evidence type="ECO:0000256" key="4">
    <source>
        <dbReference type="ARBA" id="ARBA00022777"/>
    </source>
</evidence>
<keyword evidence="5" id="KW-0902">Two-component regulatory system</keyword>
<sequence>MPSGPDSPDPAGGAAAPDPSIPKMEARWLAAGLSALAIAIMIGLGFFTIQKYRSLQIDAYSTVGSAYIDGLLAPYALARLSRPDGPYEEMRIIDSALLDPAQAETLGLLRIWMPDGTLLYSSDGHHAVEDHDGADTRRAFAGETVTRLDLDPAPLETGQGFPHLEIYAPIHDPLTRETIAVGEIYQNATQIIKDRAFVERMIWTAMGLATLGVLSLLALSFWQSDRVRRQLAIERQLVVQNRRLHEAADQARLDAVEANEQVLNLVGAELHDGPVQLLSLMSLMEGRSSDALPEGPDRATLTGQALGELRKISSGLILPELDELEPPDVVELAVTRHRGLVAQDVDVRMDQLTTSLDLPHKVCLYRIVQEGLTNAFRHASERRPVLSVRECDNLIAIEIRSGLAERPASRAFGGSPGGLGLQGMRRRIDALGGKVTFDTSGEDAVLRATMPLGAGVSAH</sequence>
<evidence type="ECO:0000313" key="7">
    <source>
        <dbReference type="EMBL" id="MCQ0969904.1"/>
    </source>
</evidence>
<feature type="transmembrane region" description="Helical" evidence="6">
    <location>
        <begin position="201"/>
        <end position="222"/>
    </location>
</feature>
<dbReference type="PANTHER" id="PTHR24421">
    <property type="entry name" value="NITRATE/NITRITE SENSOR PROTEIN NARX-RELATED"/>
    <property type="match status" value="1"/>
</dbReference>
<name>A0ABT1MQC8_9RHOB</name>
<dbReference type="InterPro" id="IPR050482">
    <property type="entry name" value="Sensor_HK_TwoCompSys"/>
</dbReference>
<keyword evidence="6" id="KW-0472">Membrane</keyword>
<accession>A0ABT1MQC8</accession>
<gene>
    <name evidence="7" type="ORF">MLD63_05620</name>
</gene>
<feature type="transmembrane region" description="Helical" evidence="6">
    <location>
        <begin position="28"/>
        <end position="49"/>
    </location>
</feature>
<dbReference type="EMBL" id="JAKZEU010000002">
    <property type="protein sequence ID" value="MCQ0969904.1"/>
    <property type="molecule type" value="Genomic_DNA"/>
</dbReference>
<dbReference type="RefSeq" id="WP_255328913.1">
    <property type="nucleotide sequence ID" value="NZ_JAKZEU010000002.1"/>
</dbReference>
<dbReference type="Proteomes" id="UP001203945">
    <property type="component" value="Unassembled WGS sequence"/>
</dbReference>
<evidence type="ECO:0000256" key="2">
    <source>
        <dbReference type="ARBA" id="ARBA00012438"/>
    </source>
</evidence>
<comment type="catalytic activity">
    <reaction evidence="1">
        <text>ATP + protein L-histidine = ADP + protein N-phospho-L-histidine.</text>
        <dbReference type="EC" id="2.7.13.3"/>
    </reaction>
</comment>